<feature type="chain" id="PRO_5046505301" description="Outer membrane beta-barrel porin/alpha-amylase" evidence="1">
    <location>
        <begin position="25"/>
        <end position="310"/>
    </location>
</feature>
<evidence type="ECO:0000313" key="3">
    <source>
        <dbReference type="Proteomes" id="UP001200145"/>
    </source>
</evidence>
<feature type="signal peptide" evidence="1">
    <location>
        <begin position="1"/>
        <end position="24"/>
    </location>
</feature>
<protein>
    <recommendedName>
        <fullName evidence="4">Outer membrane beta-barrel porin/alpha-amylase</fullName>
    </recommendedName>
</protein>
<gene>
    <name evidence="2" type="ORF">L0U88_17535</name>
</gene>
<proteinExistence type="predicted"/>
<keyword evidence="1" id="KW-0732">Signal</keyword>
<keyword evidence="3" id="KW-1185">Reference proteome</keyword>
<evidence type="ECO:0000256" key="1">
    <source>
        <dbReference type="SAM" id="SignalP"/>
    </source>
</evidence>
<comment type="caution">
    <text evidence="2">The sequence shown here is derived from an EMBL/GenBank/DDBJ whole genome shotgun (WGS) entry which is preliminary data.</text>
</comment>
<accession>A0ABS9BLP2</accession>
<evidence type="ECO:0000313" key="2">
    <source>
        <dbReference type="EMBL" id="MCF1716447.1"/>
    </source>
</evidence>
<dbReference type="RefSeq" id="WP_234867656.1">
    <property type="nucleotide sequence ID" value="NZ_JAKEVY010000004.1"/>
</dbReference>
<dbReference type="Proteomes" id="UP001200145">
    <property type="component" value="Unassembled WGS sequence"/>
</dbReference>
<evidence type="ECO:0008006" key="4">
    <source>
        <dbReference type="Google" id="ProtNLM"/>
    </source>
</evidence>
<reference evidence="2 3" key="1">
    <citation type="submission" date="2022-01" db="EMBL/GenBank/DDBJ databases">
        <title>Flavihumibacter sp. nov., isolated from sediment of a river.</title>
        <authorList>
            <person name="Liu H."/>
        </authorList>
    </citation>
    <scope>NUCLEOTIDE SEQUENCE [LARGE SCALE GENOMIC DNA]</scope>
    <source>
        <strain evidence="2 3">RY-1</strain>
    </source>
</reference>
<organism evidence="2 3">
    <name type="scientific">Flavihumibacter fluminis</name>
    <dbReference type="NCBI Taxonomy" id="2909236"/>
    <lineage>
        <taxon>Bacteria</taxon>
        <taxon>Pseudomonadati</taxon>
        <taxon>Bacteroidota</taxon>
        <taxon>Chitinophagia</taxon>
        <taxon>Chitinophagales</taxon>
        <taxon>Chitinophagaceae</taxon>
        <taxon>Flavihumibacter</taxon>
    </lineage>
</organism>
<sequence length="310" mass="34835">MTNRIVKNTIVVASLLFGSMDTIAQTAFDGFTMTKGELCLVADYGQMTWTEYWEGKRLRENLNVGKFTSKQFMPMIGYGITNRIAVFATVPHISNSSDAGYMAHMKGWQDLQMEAKIQLSKSRVWKGTLLTFGTIGFSTPVNDYIPDFLPYSIGLGASTAQARIIGHYKLDKGWFATVQTGYIAKGKIKVDRETYYSDDQYYSNEMAIPDVWDGSIRAGFDNKHLRVGLQYNWSLATSGSDIRRNDMPYPGNRMNRESVALTGLFWIPGIKGLAINAMADQTIAGRNMGKSFGWMAGLQYVFKPFQKKQQ</sequence>
<dbReference type="EMBL" id="JAKEVY010000004">
    <property type="protein sequence ID" value="MCF1716447.1"/>
    <property type="molecule type" value="Genomic_DNA"/>
</dbReference>
<name>A0ABS9BLP2_9BACT</name>